<reference evidence="2 3" key="1">
    <citation type="submission" date="2022-11" db="EMBL/GenBank/DDBJ databases">
        <title>Study of microbial diversity in lake waters.</title>
        <authorList>
            <person name="Zhang J."/>
        </authorList>
    </citation>
    <scope>NUCLEOTIDE SEQUENCE [LARGE SCALE GENOMIC DNA]</scope>
    <source>
        <strain evidence="2 3">DT12</strain>
    </source>
</reference>
<evidence type="ECO:0000313" key="3">
    <source>
        <dbReference type="Proteomes" id="UP001208017"/>
    </source>
</evidence>
<keyword evidence="3" id="KW-1185">Reference proteome</keyword>
<protein>
    <submittedName>
        <fullName evidence="2">Uncharacterized protein</fullName>
    </submittedName>
</protein>
<organism evidence="2 3">
    <name type="scientific">Tumebacillus lacus</name>
    <dbReference type="NCBI Taxonomy" id="2995335"/>
    <lineage>
        <taxon>Bacteria</taxon>
        <taxon>Bacillati</taxon>
        <taxon>Bacillota</taxon>
        <taxon>Bacilli</taxon>
        <taxon>Bacillales</taxon>
        <taxon>Alicyclobacillaceae</taxon>
        <taxon>Tumebacillus</taxon>
    </lineage>
</organism>
<evidence type="ECO:0000313" key="2">
    <source>
        <dbReference type="EMBL" id="MCX7571019.1"/>
    </source>
</evidence>
<gene>
    <name evidence="2" type="ORF">OS242_13800</name>
</gene>
<dbReference type="Proteomes" id="UP001208017">
    <property type="component" value="Unassembled WGS sequence"/>
</dbReference>
<accession>A0ABT3X292</accession>
<sequence length="59" mass="6336">MNMEQVQSFELDVLLTGGTGTDAHDPIDPWSPSEDEPTTPEVTDPIDPFSPGEESSSSD</sequence>
<name>A0ABT3X292_9BACL</name>
<dbReference type="EMBL" id="JAPMLT010000008">
    <property type="protein sequence ID" value="MCX7571019.1"/>
    <property type="molecule type" value="Genomic_DNA"/>
</dbReference>
<evidence type="ECO:0000256" key="1">
    <source>
        <dbReference type="SAM" id="MobiDB-lite"/>
    </source>
</evidence>
<dbReference type="RefSeq" id="WP_267152268.1">
    <property type="nucleotide sequence ID" value="NZ_JAPMLT010000008.1"/>
</dbReference>
<feature type="region of interest" description="Disordered" evidence="1">
    <location>
        <begin position="1"/>
        <end position="59"/>
    </location>
</feature>
<proteinExistence type="predicted"/>
<comment type="caution">
    <text evidence="2">The sequence shown here is derived from an EMBL/GenBank/DDBJ whole genome shotgun (WGS) entry which is preliminary data.</text>
</comment>